<evidence type="ECO:0000313" key="2">
    <source>
        <dbReference type="Proteomes" id="UP000593567"/>
    </source>
</evidence>
<comment type="caution">
    <text evidence="1">The sequence shown here is derived from an EMBL/GenBank/DDBJ whole genome shotgun (WGS) entry which is preliminary data.</text>
</comment>
<evidence type="ECO:0000313" key="1">
    <source>
        <dbReference type="EMBL" id="KAF6031223.1"/>
    </source>
</evidence>
<keyword evidence="2" id="KW-1185">Reference proteome</keyword>
<gene>
    <name evidence="1" type="ORF">EB796_010459</name>
</gene>
<sequence length="66" mass="7351">MNPQGYDKADEKYFNSMETVTSWASTAASSLSNTPASADRKVKRSKIEEEVPQKICVKNLEVLKCP</sequence>
<protein>
    <submittedName>
        <fullName evidence="1">Uncharacterized protein</fullName>
    </submittedName>
</protein>
<name>A0A7J7JZ64_BUGNE</name>
<accession>A0A7J7JZ64</accession>
<organism evidence="1 2">
    <name type="scientific">Bugula neritina</name>
    <name type="common">Brown bryozoan</name>
    <name type="synonym">Sertularia neritina</name>
    <dbReference type="NCBI Taxonomy" id="10212"/>
    <lineage>
        <taxon>Eukaryota</taxon>
        <taxon>Metazoa</taxon>
        <taxon>Spiralia</taxon>
        <taxon>Lophotrochozoa</taxon>
        <taxon>Bryozoa</taxon>
        <taxon>Gymnolaemata</taxon>
        <taxon>Cheilostomatida</taxon>
        <taxon>Flustrina</taxon>
        <taxon>Buguloidea</taxon>
        <taxon>Bugulidae</taxon>
        <taxon>Bugula</taxon>
    </lineage>
</organism>
<dbReference type="AlphaFoldDB" id="A0A7J7JZ64"/>
<proteinExistence type="predicted"/>
<dbReference type="Proteomes" id="UP000593567">
    <property type="component" value="Unassembled WGS sequence"/>
</dbReference>
<dbReference type="EMBL" id="VXIV02001632">
    <property type="protein sequence ID" value="KAF6031223.1"/>
    <property type="molecule type" value="Genomic_DNA"/>
</dbReference>
<reference evidence="1" key="1">
    <citation type="submission" date="2020-06" db="EMBL/GenBank/DDBJ databases">
        <title>Draft genome of Bugula neritina, a colonial animal packing powerful symbionts and potential medicines.</title>
        <authorList>
            <person name="Rayko M."/>
        </authorList>
    </citation>
    <scope>NUCLEOTIDE SEQUENCE [LARGE SCALE GENOMIC DNA]</scope>
    <source>
        <strain evidence="1">Kwan_BN1</strain>
    </source>
</reference>